<evidence type="ECO:0000256" key="2">
    <source>
        <dbReference type="ARBA" id="ARBA00022801"/>
    </source>
</evidence>
<sequence>MYYKGVYHLFYQYNPKGAVWGNIVWAHSVSTDLVNWTPLEPAIFPSEPFDVNGCWSGSATILPGDKPVILYTGVDSLNRQVQNIAFPKNLSDPFLREWVKPGYNPVIAPDAGVNASAFRDPTTAWMTGDGHWHVAVGSKRGQRGTVVLYRSRDFIDWVKAKHPLHSAAGTGMWECPISTGGAAEEERLDTSASAGSVKHVLKVSLDVTRYDYYTVGKYYPAAARYVPDSGSVDDRTGLRYDYGNFYASKTFFDPAKNRRILWGWSNESDSRSSDVAKGWAGVQTIPRSVWLDDGGEQLVQWPVEELETLRGKEVRAHNVVLRKGRYFEINGIRTSQVTLSLSLSLITVFLYLTLGFRMADRRGDDVRGEGAGEGRAARRWLDGRGVAVPLEWPRRTRRRGAFGLWVLASGDLRERTAVFFRVFRTPHKHVVLMCHDPTRSTTAAGVWKPSFGGLLNVDIKKDGKISLRTLIDASVVESFGGGGRTCITSRVYPVHAVGDNAHLFAFNNGEATVKVSQLRAWQMGSPAMN</sequence>
<dbReference type="Gene3D" id="2.115.10.20">
    <property type="entry name" value="Glycosyl hydrolase domain, family 43"/>
    <property type="match status" value="1"/>
</dbReference>
<proteinExistence type="inferred from homology"/>
<keyword evidence="3" id="KW-0325">Glycoprotein</keyword>
<accession>A0A7I8IU34</accession>
<comment type="similarity">
    <text evidence="1 5">Belongs to the glycosyl hydrolase 32 family.</text>
</comment>
<dbReference type="InterPro" id="IPR013320">
    <property type="entry name" value="ConA-like_dom_sf"/>
</dbReference>
<name>A0A7I8IU34_SPIIN</name>
<dbReference type="AlphaFoldDB" id="A0A7I8IU34"/>
<evidence type="ECO:0000259" key="6">
    <source>
        <dbReference type="Pfam" id="PF00251"/>
    </source>
</evidence>
<dbReference type="EMBL" id="CACRZD030000005">
    <property type="protein sequence ID" value="CAA6660648.1"/>
    <property type="molecule type" value="Genomic_DNA"/>
</dbReference>
<feature type="domain" description="Glycosyl hydrolase family 32 N-terminal" evidence="6">
    <location>
        <begin position="1"/>
        <end position="302"/>
    </location>
</feature>
<dbReference type="Gene3D" id="2.60.120.560">
    <property type="entry name" value="Exo-inulinase, domain 1"/>
    <property type="match status" value="1"/>
</dbReference>
<dbReference type="SUPFAM" id="SSF75005">
    <property type="entry name" value="Arabinanase/levansucrase/invertase"/>
    <property type="match status" value="1"/>
</dbReference>
<evidence type="ECO:0000313" key="8">
    <source>
        <dbReference type="EMBL" id="CAA2620895.1"/>
    </source>
</evidence>
<dbReference type="SMART" id="SM00640">
    <property type="entry name" value="Glyco_32"/>
    <property type="match status" value="1"/>
</dbReference>
<reference evidence="8 9" key="1">
    <citation type="submission" date="2019-12" db="EMBL/GenBank/DDBJ databases">
        <authorList>
            <person name="Scholz U."/>
            <person name="Mascher M."/>
            <person name="Fiebig A."/>
        </authorList>
    </citation>
    <scope>NUCLEOTIDE SEQUENCE</scope>
</reference>
<evidence type="ECO:0000256" key="3">
    <source>
        <dbReference type="ARBA" id="ARBA00023180"/>
    </source>
</evidence>
<dbReference type="Pfam" id="PF08244">
    <property type="entry name" value="Glyco_hydro_32C"/>
    <property type="match status" value="1"/>
</dbReference>
<dbReference type="InterPro" id="IPR001362">
    <property type="entry name" value="Glyco_hydro_32"/>
</dbReference>
<keyword evidence="4 5" id="KW-0326">Glycosidase</keyword>
<dbReference type="GO" id="GO:0004553">
    <property type="term" value="F:hydrolase activity, hydrolyzing O-glycosyl compounds"/>
    <property type="evidence" value="ECO:0007669"/>
    <property type="project" value="InterPro"/>
</dbReference>
<dbReference type="SUPFAM" id="SSF49899">
    <property type="entry name" value="Concanavalin A-like lectins/glucanases"/>
    <property type="match status" value="1"/>
</dbReference>
<dbReference type="InterPro" id="IPR050551">
    <property type="entry name" value="Fructan_Metab_Enzymes"/>
</dbReference>
<evidence type="ECO:0000256" key="1">
    <source>
        <dbReference type="ARBA" id="ARBA00009902"/>
    </source>
</evidence>
<evidence type="ECO:0000256" key="4">
    <source>
        <dbReference type="ARBA" id="ARBA00023295"/>
    </source>
</evidence>
<dbReference type="PANTHER" id="PTHR31953">
    <property type="entry name" value="BETA-FRUCTOFURANOSIDASE, INSOLUBLE ISOENZYME CWINV1-RELATED"/>
    <property type="match status" value="1"/>
</dbReference>
<protein>
    <submittedName>
        <fullName evidence="8">Uncharacterized protein</fullName>
    </submittedName>
</protein>
<evidence type="ECO:0000256" key="5">
    <source>
        <dbReference type="RuleBase" id="RU362110"/>
    </source>
</evidence>
<dbReference type="InterPro" id="IPR013189">
    <property type="entry name" value="Glyco_hydro_32_C"/>
</dbReference>
<organism evidence="8">
    <name type="scientific">Spirodela intermedia</name>
    <name type="common">Intermediate duckweed</name>
    <dbReference type="NCBI Taxonomy" id="51605"/>
    <lineage>
        <taxon>Eukaryota</taxon>
        <taxon>Viridiplantae</taxon>
        <taxon>Streptophyta</taxon>
        <taxon>Embryophyta</taxon>
        <taxon>Tracheophyta</taxon>
        <taxon>Spermatophyta</taxon>
        <taxon>Magnoliopsida</taxon>
        <taxon>Liliopsida</taxon>
        <taxon>Araceae</taxon>
        <taxon>Lemnoideae</taxon>
        <taxon>Spirodela</taxon>
    </lineage>
</organism>
<dbReference type="InterPro" id="IPR013148">
    <property type="entry name" value="Glyco_hydro_32_N"/>
</dbReference>
<evidence type="ECO:0000259" key="7">
    <source>
        <dbReference type="Pfam" id="PF08244"/>
    </source>
</evidence>
<dbReference type="InterPro" id="IPR023296">
    <property type="entry name" value="Glyco_hydro_beta-prop_sf"/>
</dbReference>
<dbReference type="FunFam" id="2.115.10.20:FF:000001">
    <property type="entry name" value="Beta-fructofuranosidase, insoluble isoenzyme CWINV1"/>
    <property type="match status" value="1"/>
</dbReference>
<dbReference type="CDD" id="cd18624">
    <property type="entry name" value="GH32_Fruct1-like"/>
    <property type="match status" value="1"/>
</dbReference>
<evidence type="ECO:0000313" key="9">
    <source>
        <dbReference type="Proteomes" id="UP001189122"/>
    </source>
</evidence>
<gene>
    <name evidence="8" type="ORF">SI7747_05007064</name>
</gene>
<dbReference type="Pfam" id="PF00251">
    <property type="entry name" value="Glyco_hydro_32N"/>
    <property type="match status" value="1"/>
</dbReference>
<dbReference type="GO" id="GO:0005975">
    <property type="term" value="P:carbohydrate metabolic process"/>
    <property type="evidence" value="ECO:0007669"/>
    <property type="project" value="InterPro"/>
</dbReference>
<feature type="domain" description="Glycosyl hydrolase family 32 C-terminal" evidence="7">
    <location>
        <begin position="305"/>
        <end position="522"/>
    </location>
</feature>
<keyword evidence="2 5" id="KW-0378">Hydrolase</keyword>
<keyword evidence="9" id="KW-1185">Reference proteome</keyword>
<dbReference type="Proteomes" id="UP001189122">
    <property type="component" value="Unassembled WGS sequence"/>
</dbReference>
<dbReference type="EMBL" id="LR743592">
    <property type="protein sequence ID" value="CAA2620895.1"/>
    <property type="molecule type" value="Genomic_DNA"/>
</dbReference>